<dbReference type="Proteomes" id="UP000782312">
    <property type="component" value="Unassembled WGS sequence"/>
</dbReference>
<organism evidence="1 2">
    <name type="scientific">Tectimicrobiota bacterium</name>
    <dbReference type="NCBI Taxonomy" id="2528274"/>
    <lineage>
        <taxon>Bacteria</taxon>
        <taxon>Pseudomonadati</taxon>
        <taxon>Nitrospinota/Tectimicrobiota group</taxon>
        <taxon>Candidatus Tectimicrobiota</taxon>
    </lineage>
</organism>
<gene>
    <name evidence="1" type="ORF">HYZ11_09950</name>
</gene>
<protein>
    <submittedName>
        <fullName evidence="1">C_GCAxxG_C_C family protein</fullName>
    </submittedName>
</protein>
<dbReference type="NCBIfam" id="TIGR01909">
    <property type="entry name" value="C_GCAxxG_C_C"/>
    <property type="match status" value="1"/>
</dbReference>
<reference evidence="1" key="1">
    <citation type="submission" date="2020-07" db="EMBL/GenBank/DDBJ databases">
        <title>Huge and variable diversity of episymbiotic CPR bacteria and DPANN archaea in groundwater ecosystems.</title>
        <authorList>
            <person name="He C.Y."/>
            <person name="Keren R."/>
            <person name="Whittaker M."/>
            <person name="Farag I.F."/>
            <person name="Doudna J."/>
            <person name="Cate J.H.D."/>
            <person name="Banfield J.F."/>
        </authorList>
    </citation>
    <scope>NUCLEOTIDE SEQUENCE</scope>
    <source>
        <strain evidence="1">NC_groundwater_763_Ag_S-0.2um_68_21</strain>
    </source>
</reference>
<evidence type="ECO:0000313" key="2">
    <source>
        <dbReference type="Proteomes" id="UP000782312"/>
    </source>
</evidence>
<dbReference type="AlphaFoldDB" id="A0A932MMQ9"/>
<sequence>MEDEGAFRAGSALAGGVARMGATCGALTGAVMAVGLEVGRARLEDTEQYARAMAPAQEVYRRFEAAEGSSQCLEIHEKLYGRGFLLADPEQRKAFLEAGGHSAAGCPSVCYEAAKIAADVILALREGEA</sequence>
<dbReference type="EMBL" id="JACPUR010000021">
    <property type="protein sequence ID" value="MBI3127915.1"/>
    <property type="molecule type" value="Genomic_DNA"/>
</dbReference>
<proteinExistence type="predicted"/>
<dbReference type="Pfam" id="PF09719">
    <property type="entry name" value="C_GCAxxG_C_C"/>
    <property type="match status" value="1"/>
</dbReference>
<evidence type="ECO:0000313" key="1">
    <source>
        <dbReference type="EMBL" id="MBI3127915.1"/>
    </source>
</evidence>
<name>A0A932MMQ9_UNCTE</name>
<dbReference type="InterPro" id="IPR010181">
    <property type="entry name" value="CGCAxxGCC_motif"/>
</dbReference>
<comment type="caution">
    <text evidence="1">The sequence shown here is derived from an EMBL/GenBank/DDBJ whole genome shotgun (WGS) entry which is preliminary data.</text>
</comment>
<accession>A0A932MMQ9</accession>